<sequence length="152" mass="16656">MAARRARSGPRCVLLEGTGTGALGVGRKEYAITEDGKAELRSWLTGTPPTTTRRSDTLLRVFFLGRLTRLEAVTYLEAEASRAAARRTAFQEMEESIDWDEGPLSVYGRIVLEYGVRQSVMHEDWARWAAEHVGALDESADAPPPGPEAPAP</sequence>
<accession>A0ABS1NF92</accession>
<evidence type="ECO:0000313" key="3">
    <source>
        <dbReference type="Proteomes" id="UP000634229"/>
    </source>
</evidence>
<evidence type="ECO:0000259" key="1">
    <source>
        <dbReference type="Pfam" id="PF10400"/>
    </source>
</evidence>
<dbReference type="SUPFAM" id="SSF46785">
    <property type="entry name" value="Winged helix' DNA-binding domain"/>
    <property type="match status" value="1"/>
</dbReference>
<keyword evidence="3" id="KW-1185">Reference proteome</keyword>
<feature type="domain" description="Transcription regulator PadR C-terminal" evidence="1">
    <location>
        <begin position="54"/>
        <end position="131"/>
    </location>
</feature>
<protein>
    <recommendedName>
        <fullName evidence="1">Transcription regulator PadR C-terminal domain-containing protein</fullName>
    </recommendedName>
</protein>
<proteinExistence type="predicted"/>
<dbReference type="EMBL" id="JAERRF010000009">
    <property type="protein sequence ID" value="MBL1098617.1"/>
    <property type="molecule type" value="Genomic_DNA"/>
</dbReference>
<dbReference type="Proteomes" id="UP000634229">
    <property type="component" value="Unassembled WGS sequence"/>
</dbReference>
<dbReference type="Pfam" id="PF10400">
    <property type="entry name" value="Vir_act_alpha_C"/>
    <property type="match status" value="1"/>
</dbReference>
<dbReference type="InterPro" id="IPR018309">
    <property type="entry name" value="Tscrpt_reg_PadR_C"/>
</dbReference>
<dbReference type="InterPro" id="IPR036390">
    <property type="entry name" value="WH_DNA-bd_sf"/>
</dbReference>
<name>A0ABS1NF92_9ACTN</name>
<reference evidence="2 3" key="1">
    <citation type="submission" date="2021-01" db="EMBL/GenBank/DDBJ databases">
        <title>WGS of actinomycetes isolated from Thailand.</title>
        <authorList>
            <person name="Thawai C."/>
        </authorList>
    </citation>
    <scope>NUCLEOTIDE SEQUENCE [LARGE SCALE GENOMIC DNA]</scope>
    <source>
        <strain evidence="2 3">CA1R205</strain>
    </source>
</reference>
<comment type="caution">
    <text evidence="2">The sequence shown here is derived from an EMBL/GenBank/DDBJ whole genome shotgun (WGS) entry which is preliminary data.</text>
</comment>
<gene>
    <name evidence="2" type="ORF">JK363_18520</name>
</gene>
<evidence type="ECO:0000313" key="2">
    <source>
        <dbReference type="EMBL" id="MBL1098617.1"/>
    </source>
</evidence>
<organism evidence="2 3">
    <name type="scientific">Streptomyces coffeae</name>
    <dbReference type="NCBI Taxonomy" id="621382"/>
    <lineage>
        <taxon>Bacteria</taxon>
        <taxon>Bacillati</taxon>
        <taxon>Actinomycetota</taxon>
        <taxon>Actinomycetes</taxon>
        <taxon>Kitasatosporales</taxon>
        <taxon>Streptomycetaceae</taxon>
        <taxon>Streptomyces</taxon>
    </lineage>
</organism>